<evidence type="ECO:0000313" key="2">
    <source>
        <dbReference type="EMBL" id="KAB2008569.1"/>
    </source>
</evidence>
<proteinExistence type="predicted"/>
<evidence type="ECO:0000256" key="1">
    <source>
        <dbReference type="SAM" id="Phobius"/>
    </source>
</evidence>
<accession>A0A5J5PPL4</accession>
<dbReference type="Proteomes" id="UP000327439">
    <property type="component" value="Chromosome D10"/>
</dbReference>
<organism evidence="2 3">
    <name type="scientific">Gossypium barbadense</name>
    <name type="common">Sea Island cotton</name>
    <name type="synonym">Hibiscus barbadensis</name>
    <dbReference type="NCBI Taxonomy" id="3634"/>
    <lineage>
        <taxon>Eukaryota</taxon>
        <taxon>Viridiplantae</taxon>
        <taxon>Streptophyta</taxon>
        <taxon>Embryophyta</taxon>
        <taxon>Tracheophyta</taxon>
        <taxon>Spermatophyta</taxon>
        <taxon>Magnoliopsida</taxon>
        <taxon>eudicotyledons</taxon>
        <taxon>Gunneridae</taxon>
        <taxon>Pentapetalae</taxon>
        <taxon>rosids</taxon>
        <taxon>malvids</taxon>
        <taxon>Malvales</taxon>
        <taxon>Malvaceae</taxon>
        <taxon>Malvoideae</taxon>
        <taxon>Gossypium</taxon>
    </lineage>
</organism>
<gene>
    <name evidence="2" type="ORF">ES319_D10G107800v1</name>
</gene>
<keyword evidence="3" id="KW-1185">Reference proteome</keyword>
<dbReference type="EMBL" id="CM018224">
    <property type="protein sequence ID" value="KAB2008569.1"/>
    <property type="molecule type" value="Genomic_DNA"/>
</dbReference>
<protein>
    <submittedName>
        <fullName evidence="2">Uncharacterized protein</fullName>
    </submittedName>
</protein>
<sequence length="90" mass="10413">MFRVSVTLLNGSRTSLFPMSIKVPSTHSLKFTDWLCNNTFCKDLKFGFDCQWRTTFYAIAWKIYVWSGGLLTMLKLLSLLSIRAYKLSFG</sequence>
<keyword evidence="1" id="KW-1133">Transmembrane helix</keyword>
<name>A0A5J5PPL4_GOSBA</name>
<keyword evidence="1" id="KW-0812">Transmembrane</keyword>
<feature type="transmembrane region" description="Helical" evidence="1">
    <location>
        <begin position="63"/>
        <end position="85"/>
    </location>
</feature>
<evidence type="ECO:0000313" key="3">
    <source>
        <dbReference type="Proteomes" id="UP000327439"/>
    </source>
</evidence>
<reference evidence="3" key="1">
    <citation type="journal article" date="2020" name="Nat. Genet.">
        <title>Genomic diversifications of five Gossypium allopolyploid species and their impact on cotton improvement.</title>
        <authorList>
            <person name="Chen Z.J."/>
            <person name="Sreedasyam A."/>
            <person name="Ando A."/>
            <person name="Song Q."/>
            <person name="De Santiago L.M."/>
            <person name="Hulse-Kemp A.M."/>
            <person name="Ding M."/>
            <person name="Ye W."/>
            <person name="Kirkbride R.C."/>
            <person name="Jenkins J."/>
            <person name="Plott C."/>
            <person name="Lovell J."/>
            <person name="Lin Y.M."/>
            <person name="Vaughn R."/>
            <person name="Liu B."/>
            <person name="Simpson S."/>
            <person name="Scheffler B.E."/>
            <person name="Wen L."/>
            <person name="Saski C.A."/>
            <person name="Grover C.E."/>
            <person name="Hu G."/>
            <person name="Conover J.L."/>
            <person name="Carlson J.W."/>
            <person name="Shu S."/>
            <person name="Boston L.B."/>
            <person name="Williams M."/>
            <person name="Peterson D.G."/>
            <person name="McGee K."/>
            <person name="Jones D.C."/>
            <person name="Wendel J.F."/>
            <person name="Stelly D.M."/>
            <person name="Grimwood J."/>
            <person name="Schmutz J."/>
        </authorList>
    </citation>
    <scope>NUCLEOTIDE SEQUENCE [LARGE SCALE GENOMIC DNA]</scope>
    <source>
        <strain evidence="3">cv. 3-79</strain>
    </source>
</reference>
<keyword evidence="1" id="KW-0472">Membrane</keyword>
<dbReference type="AlphaFoldDB" id="A0A5J5PPL4"/>